<dbReference type="Gene3D" id="3.40.630.30">
    <property type="match status" value="1"/>
</dbReference>
<gene>
    <name evidence="9" type="ORF">GTHE00462_LOCUS21085</name>
</gene>
<evidence type="ECO:0000256" key="1">
    <source>
        <dbReference type="ARBA" id="ARBA00010543"/>
    </source>
</evidence>
<dbReference type="InterPro" id="IPR017380">
    <property type="entry name" value="Hist_AcTrfase_B-typ_cat-su"/>
</dbReference>
<dbReference type="AlphaFoldDB" id="A0A7S4KZN0"/>
<dbReference type="GO" id="GO:0000781">
    <property type="term" value="C:chromosome, telomeric region"/>
    <property type="evidence" value="ECO:0007669"/>
    <property type="project" value="GOC"/>
</dbReference>
<dbReference type="GO" id="GO:0005634">
    <property type="term" value="C:nucleus"/>
    <property type="evidence" value="ECO:0007669"/>
    <property type="project" value="InterPro"/>
</dbReference>
<dbReference type="Pfam" id="PF10394">
    <property type="entry name" value="Hat1_N"/>
    <property type="match status" value="1"/>
</dbReference>
<protein>
    <recommendedName>
        <fullName evidence="2">histone acetyltransferase</fullName>
        <ecNumber evidence="2">2.3.1.48</ecNumber>
    </recommendedName>
</protein>
<reference evidence="9" key="1">
    <citation type="submission" date="2021-01" db="EMBL/GenBank/DDBJ databases">
        <authorList>
            <person name="Corre E."/>
            <person name="Pelletier E."/>
            <person name="Niang G."/>
            <person name="Scheremetjew M."/>
            <person name="Finn R."/>
            <person name="Kale V."/>
            <person name="Holt S."/>
            <person name="Cochrane G."/>
            <person name="Meng A."/>
            <person name="Brown T."/>
            <person name="Cohen L."/>
        </authorList>
    </citation>
    <scope>NUCLEOTIDE SEQUENCE</scope>
    <source>
        <strain evidence="9">CCMP 2712</strain>
    </source>
</reference>
<proteinExistence type="inferred from homology"/>
<dbReference type="Pfam" id="PF00583">
    <property type="entry name" value="Acetyltransf_1"/>
    <property type="match status" value="1"/>
</dbReference>
<evidence type="ECO:0000256" key="6">
    <source>
        <dbReference type="SAM" id="MobiDB-lite"/>
    </source>
</evidence>
<organism evidence="9">
    <name type="scientific">Guillardia theta</name>
    <name type="common">Cryptophyte</name>
    <name type="synonym">Cryptomonas phi</name>
    <dbReference type="NCBI Taxonomy" id="55529"/>
    <lineage>
        <taxon>Eukaryota</taxon>
        <taxon>Cryptophyceae</taxon>
        <taxon>Pyrenomonadales</taxon>
        <taxon>Geminigeraceae</taxon>
        <taxon>Guillardia</taxon>
    </lineage>
</organism>
<feature type="domain" description="N-acetyltransferase" evidence="7">
    <location>
        <begin position="290"/>
        <end position="351"/>
    </location>
</feature>
<dbReference type="InterPro" id="IPR016181">
    <property type="entry name" value="Acyl_CoA_acyltransferase"/>
</dbReference>
<accession>A0A7S4KZN0</accession>
<dbReference type="SUPFAM" id="SSF55729">
    <property type="entry name" value="Acyl-CoA N-acyltransferases (Nat)"/>
    <property type="match status" value="1"/>
</dbReference>
<evidence type="ECO:0000256" key="4">
    <source>
        <dbReference type="ARBA" id="ARBA00023315"/>
    </source>
</evidence>
<feature type="compositionally biased region" description="Acidic residues" evidence="6">
    <location>
        <begin position="464"/>
        <end position="475"/>
    </location>
</feature>
<feature type="region of interest" description="Disordered" evidence="6">
    <location>
        <begin position="464"/>
        <end position="488"/>
    </location>
</feature>
<evidence type="ECO:0000259" key="7">
    <source>
        <dbReference type="Pfam" id="PF00583"/>
    </source>
</evidence>
<dbReference type="InterPro" id="IPR019467">
    <property type="entry name" value="Hat1_N"/>
</dbReference>
<dbReference type="PANTHER" id="PTHR12046">
    <property type="entry name" value="HISTONE ACETYLTRANSFERASE TYPE B CATALYTIC SUBUNIT"/>
    <property type="match status" value="1"/>
</dbReference>
<evidence type="ECO:0000256" key="3">
    <source>
        <dbReference type="ARBA" id="ARBA00022679"/>
    </source>
</evidence>
<dbReference type="Gene3D" id="3.90.360.10">
    <property type="entry name" value="Histone acetyl transferase 1 (HAT1), N-terminal domain"/>
    <property type="match status" value="1"/>
</dbReference>
<dbReference type="GO" id="GO:0031509">
    <property type="term" value="P:subtelomeric heterochromatin formation"/>
    <property type="evidence" value="ECO:0007669"/>
    <property type="project" value="InterPro"/>
</dbReference>
<comment type="catalytic activity">
    <reaction evidence="5">
        <text>L-lysyl-[protein] + acetyl-CoA = N(6)-acetyl-L-lysyl-[protein] + CoA + H(+)</text>
        <dbReference type="Rhea" id="RHEA:45948"/>
        <dbReference type="Rhea" id="RHEA-COMP:9752"/>
        <dbReference type="Rhea" id="RHEA-COMP:10731"/>
        <dbReference type="ChEBI" id="CHEBI:15378"/>
        <dbReference type="ChEBI" id="CHEBI:29969"/>
        <dbReference type="ChEBI" id="CHEBI:57287"/>
        <dbReference type="ChEBI" id="CHEBI:57288"/>
        <dbReference type="ChEBI" id="CHEBI:61930"/>
        <dbReference type="EC" id="2.3.1.48"/>
    </reaction>
</comment>
<feature type="region of interest" description="Disordered" evidence="6">
    <location>
        <begin position="76"/>
        <end position="95"/>
    </location>
</feature>
<dbReference type="InterPro" id="IPR037113">
    <property type="entry name" value="Hat1_N_sf"/>
</dbReference>
<keyword evidence="3" id="KW-0808">Transferase</keyword>
<dbReference type="CDD" id="cd04301">
    <property type="entry name" value="NAT_SF"/>
    <property type="match status" value="1"/>
</dbReference>
<dbReference type="InterPro" id="IPR000182">
    <property type="entry name" value="GNAT_dom"/>
</dbReference>
<dbReference type="EMBL" id="HBKN01027244">
    <property type="protein sequence ID" value="CAE2310488.1"/>
    <property type="molecule type" value="Transcribed_RNA"/>
</dbReference>
<evidence type="ECO:0000313" key="9">
    <source>
        <dbReference type="EMBL" id="CAE2310488.1"/>
    </source>
</evidence>
<evidence type="ECO:0000259" key="8">
    <source>
        <dbReference type="Pfam" id="PF10394"/>
    </source>
</evidence>
<name>A0A7S4KZN0_GUITH</name>
<sequence length="554" mass="63393">MQGLKEGARVTLQGLTMAAEFNGCVGKISGKQGEKWIVKLDDGNRMQVPAENVKLCDKEKNKRARFAEKVEESVTIEREEAEDVDDDGESEEEDVPYSCWANEVTKIKMIVGDDEGSAIEFNPLFTHQVFFNEQPGAEERIHEELIIGYHEPKVVVNYAANTLSSSVDFKHDGPVDMKQLRQFGLNRTNVLDSVESRMPHDLKDNNIDKVEKDAKAEFTPYGSEIFNEKLSDTEEVSILHFIADKDEVVPYVKGLQSLAMWCIETAGCIEVPDERWNIFTLYKKVTKNGSTKFILIGFLTAYKYWVYDRETQKLDKYRMRISQVVVLPPFHRQGYGSKLLNAFYSFARNDDSILDVSVEDPSEDFQALRDVTDAKTLKEADCLHKLALPNPPIHEMVRRFKICKQQMKRLATIAKFVEIKECDPLTDPEKKDTDSLKLRLKVKSSLYKQCKCLAKGKIFIIEPEEEEEDEDENEGADQVLSDCKENDPSQLKKRKLEEQVESISKSDVQEALELSSHKIWSNGGDPYQRKKQLKQMFASLFKQHATVARKILSC</sequence>
<evidence type="ECO:0000256" key="5">
    <source>
        <dbReference type="ARBA" id="ARBA00048017"/>
    </source>
</evidence>
<comment type="similarity">
    <text evidence="1">Belongs to the HAT1 family.</text>
</comment>
<feature type="compositionally biased region" description="Acidic residues" evidence="6">
    <location>
        <begin position="79"/>
        <end position="95"/>
    </location>
</feature>
<feature type="domain" description="Histone acetyl transferase HAT1 N-terminal" evidence="8">
    <location>
        <begin position="97"/>
        <end position="264"/>
    </location>
</feature>
<dbReference type="GO" id="GO:0004402">
    <property type="term" value="F:histone acetyltransferase activity"/>
    <property type="evidence" value="ECO:0007669"/>
    <property type="project" value="InterPro"/>
</dbReference>
<evidence type="ECO:0000256" key="2">
    <source>
        <dbReference type="ARBA" id="ARBA00013184"/>
    </source>
</evidence>
<keyword evidence="4" id="KW-0012">Acyltransferase</keyword>
<dbReference type="EC" id="2.3.1.48" evidence="2"/>